<protein>
    <submittedName>
        <fullName evidence="1">Uncharacterized protein</fullName>
    </submittedName>
</protein>
<sequence length="86" mass="9702">RSARWSYLDVWAGTDRIAVADPYWARPDLQACTAGLCTYRTEPQYWIDTPAPIRSVTLTAEWPQIGLQPTVATLALARRDHASTNR</sequence>
<keyword evidence="2" id="KW-1185">Reference proteome</keyword>
<accession>X0Q303</accession>
<evidence type="ECO:0000313" key="1">
    <source>
        <dbReference type="EMBL" id="GAF45427.1"/>
    </source>
</evidence>
<evidence type="ECO:0000313" key="2">
    <source>
        <dbReference type="Proteomes" id="UP000019491"/>
    </source>
</evidence>
<dbReference type="Proteomes" id="UP000019491">
    <property type="component" value="Unassembled WGS sequence"/>
</dbReference>
<gene>
    <name evidence="1" type="ORF">RW1_022_00010</name>
</gene>
<name>X0Q303_RHOWR</name>
<comment type="caution">
    <text evidence="1">The sequence shown here is derived from an EMBL/GenBank/DDBJ whole genome shotgun (WGS) entry which is preliminary data.</text>
</comment>
<dbReference type="EMBL" id="BAWF01000022">
    <property type="protein sequence ID" value="GAF45427.1"/>
    <property type="molecule type" value="Genomic_DNA"/>
</dbReference>
<proteinExistence type="predicted"/>
<reference evidence="1 2" key="1">
    <citation type="submission" date="2014-02" db="EMBL/GenBank/DDBJ databases">
        <title>Whole genome shotgun sequence of Rhodococcus wratislaviensis NBRC 100605.</title>
        <authorList>
            <person name="Hosoyama A."/>
            <person name="Tsuchikane K."/>
            <person name="Yoshida I."/>
            <person name="Ohji S."/>
            <person name="Ichikawa N."/>
            <person name="Yamazoe A."/>
            <person name="Fujita N."/>
        </authorList>
    </citation>
    <scope>NUCLEOTIDE SEQUENCE [LARGE SCALE GENOMIC DNA]</scope>
    <source>
        <strain evidence="1 2">NBRC 100605</strain>
    </source>
</reference>
<organism evidence="1 2">
    <name type="scientific">Rhodococcus wratislaviensis NBRC 100605</name>
    <dbReference type="NCBI Taxonomy" id="1219028"/>
    <lineage>
        <taxon>Bacteria</taxon>
        <taxon>Bacillati</taxon>
        <taxon>Actinomycetota</taxon>
        <taxon>Actinomycetes</taxon>
        <taxon>Mycobacteriales</taxon>
        <taxon>Nocardiaceae</taxon>
        <taxon>Rhodococcus</taxon>
    </lineage>
</organism>
<feature type="non-terminal residue" evidence="1">
    <location>
        <position position="1"/>
    </location>
</feature>
<dbReference type="AlphaFoldDB" id="X0Q303"/>